<evidence type="ECO:0000313" key="6">
    <source>
        <dbReference type="EMBL" id="NDW48070.1"/>
    </source>
</evidence>
<gene>
    <name evidence="6" type="ORF">G0P99_24240</name>
</gene>
<evidence type="ECO:0000256" key="2">
    <source>
        <dbReference type="ARBA" id="ARBA00022692"/>
    </source>
</evidence>
<evidence type="ECO:0000256" key="3">
    <source>
        <dbReference type="ARBA" id="ARBA00022989"/>
    </source>
</evidence>
<dbReference type="GO" id="GO:0005886">
    <property type="term" value="C:plasma membrane"/>
    <property type="evidence" value="ECO:0007669"/>
    <property type="project" value="UniProtKB-SubCell"/>
</dbReference>
<dbReference type="PANTHER" id="PTHR43701">
    <property type="entry name" value="MEMBRANE TRANSPORTER PROTEIN MJ0441-RELATED"/>
    <property type="match status" value="1"/>
</dbReference>
<keyword evidence="4 5" id="KW-0472">Membrane</keyword>
<dbReference type="Pfam" id="PF01925">
    <property type="entry name" value="TauE"/>
    <property type="match status" value="1"/>
</dbReference>
<evidence type="ECO:0000256" key="4">
    <source>
        <dbReference type="ARBA" id="ARBA00023136"/>
    </source>
</evidence>
<comment type="similarity">
    <text evidence="5">Belongs to the 4-toluene sulfonate uptake permease (TSUP) (TC 2.A.102) family.</text>
</comment>
<protein>
    <recommendedName>
        <fullName evidence="5">Probable membrane transporter protein</fullName>
    </recommendedName>
</protein>
<sequence>MATRLFSPESPLDLFLTFALVGFIAQLADSALGMGFGVISASVLLAQGVPPPLVSASVNAAKVPTGIVAGISHALNGNIDKALFGRLALAGAAGGIIGALILGELKRPVLTVIIGGYLLLIGGLILWRGLSGRAPRLLATGRISALGATGGLIEGIGGSWGPVVTSGLISAGHEPRRAIGSSALAELVVSLTVFLALMAGYHLGRWGTGRDLHEVLLPVAGLVAGGVPAALVGGRLAAIAPRRPLTVAVGVLAIGIGLQRLASLL</sequence>
<dbReference type="RefSeq" id="WP_164133073.1">
    <property type="nucleotide sequence ID" value="NZ_JAAGOX010000057.1"/>
</dbReference>
<feature type="transmembrane region" description="Helical" evidence="5">
    <location>
        <begin position="83"/>
        <end position="103"/>
    </location>
</feature>
<feature type="transmembrane region" description="Helical" evidence="5">
    <location>
        <begin position="183"/>
        <end position="203"/>
    </location>
</feature>
<proteinExistence type="inferred from homology"/>
<dbReference type="InterPro" id="IPR051598">
    <property type="entry name" value="TSUP/Inactive_protease-like"/>
</dbReference>
<feature type="transmembrane region" description="Helical" evidence="5">
    <location>
        <begin position="109"/>
        <end position="127"/>
    </location>
</feature>
<organism evidence="6">
    <name type="scientific">Ruegeria sp. PrR005</name>
    <dbReference type="NCBI Taxonomy" id="2706882"/>
    <lineage>
        <taxon>Bacteria</taxon>
        <taxon>Pseudomonadati</taxon>
        <taxon>Pseudomonadota</taxon>
        <taxon>Alphaproteobacteria</taxon>
        <taxon>Rhodobacterales</taxon>
        <taxon>Roseobacteraceae</taxon>
        <taxon>Ruegeria</taxon>
    </lineage>
</organism>
<accession>A0A6B2NYB3</accession>
<feature type="transmembrane region" description="Helical" evidence="5">
    <location>
        <begin position="215"/>
        <end position="233"/>
    </location>
</feature>
<dbReference type="AlphaFoldDB" id="A0A6B2NYB3"/>
<dbReference type="InterPro" id="IPR002781">
    <property type="entry name" value="TM_pro_TauE-like"/>
</dbReference>
<dbReference type="PANTHER" id="PTHR43701:SF12">
    <property type="entry name" value="MEMBRANE TRANSPORTER PROTEIN YTNM-RELATED"/>
    <property type="match status" value="1"/>
</dbReference>
<comment type="caution">
    <text evidence="6">The sequence shown here is derived from an EMBL/GenBank/DDBJ whole genome shotgun (WGS) entry which is preliminary data.</text>
</comment>
<evidence type="ECO:0000256" key="5">
    <source>
        <dbReference type="RuleBase" id="RU363041"/>
    </source>
</evidence>
<name>A0A6B2NYB3_9RHOB</name>
<comment type="subcellular location">
    <subcellularLocation>
        <location evidence="5">Cell membrane</location>
        <topology evidence="5">Multi-pass membrane protein</topology>
    </subcellularLocation>
    <subcellularLocation>
        <location evidence="1">Membrane</location>
        <topology evidence="1">Multi-pass membrane protein</topology>
    </subcellularLocation>
</comment>
<keyword evidence="5" id="KW-1003">Cell membrane</keyword>
<reference evidence="6" key="1">
    <citation type="submission" date="2020-02" db="EMBL/GenBank/DDBJ databases">
        <title>Delineation of the pyrene-degrading pathway in Roseobacter clade bacteria by genomic analysis.</title>
        <authorList>
            <person name="Zhou H."/>
            <person name="Wang H."/>
        </authorList>
    </citation>
    <scope>NUCLEOTIDE SEQUENCE</scope>
    <source>
        <strain evidence="6">PrR005</strain>
    </source>
</reference>
<feature type="transmembrane region" description="Helical" evidence="5">
    <location>
        <begin position="245"/>
        <end position="262"/>
    </location>
</feature>
<dbReference type="EMBL" id="JAAGOX010000057">
    <property type="protein sequence ID" value="NDW48070.1"/>
    <property type="molecule type" value="Genomic_DNA"/>
</dbReference>
<keyword evidence="3 5" id="KW-1133">Transmembrane helix</keyword>
<keyword evidence="2 5" id="KW-0812">Transmembrane</keyword>
<evidence type="ECO:0000256" key="1">
    <source>
        <dbReference type="ARBA" id="ARBA00004141"/>
    </source>
</evidence>